<evidence type="ECO:0000256" key="1">
    <source>
        <dbReference type="ARBA" id="ARBA00008931"/>
    </source>
</evidence>
<dbReference type="Gene3D" id="3.90.1170.10">
    <property type="entry name" value="Ribosomal protein L10e/L16"/>
    <property type="match status" value="1"/>
</dbReference>
<dbReference type="PANTHER" id="PTHR12220">
    <property type="entry name" value="50S/60S RIBOSOMAL PROTEIN L16"/>
    <property type="match status" value="1"/>
</dbReference>
<sequence>MQIKRKTHNKEIIRGKKNFQFLNSGILGVKTISSGRLIESNWITIKRDLYKKIKFICGGNRCKLWNSIEFNNTLTKLSTESRMGKGKGSIYANSKFIREGKVIIEFSQIPKHKHKELLSFLQKKLSLKIKLIHL</sequence>
<dbReference type="SUPFAM" id="SSF54686">
    <property type="entry name" value="Ribosomal protein L16p/L10e"/>
    <property type="match status" value="1"/>
</dbReference>
<geneLocation type="mitochondrion" evidence="4"/>
<comment type="similarity">
    <text evidence="1">Belongs to the universal ribosomal protein uL16 family.</text>
</comment>
<dbReference type="GO" id="GO:0003735">
    <property type="term" value="F:structural constituent of ribosome"/>
    <property type="evidence" value="ECO:0007669"/>
    <property type="project" value="InterPro"/>
</dbReference>
<accession>A0A7G9IVN6</accession>
<evidence type="ECO:0000256" key="3">
    <source>
        <dbReference type="ARBA" id="ARBA00023274"/>
    </source>
</evidence>
<dbReference type="AlphaFoldDB" id="A0A7G9IVN6"/>
<dbReference type="PANTHER" id="PTHR12220:SF13">
    <property type="entry name" value="LARGE RIBOSOMAL SUBUNIT PROTEIN UL16M"/>
    <property type="match status" value="1"/>
</dbReference>
<proteinExistence type="inferred from homology"/>
<name>A0A7G9IVN6_9FLOR</name>
<keyword evidence="4" id="KW-0496">Mitochondrion</keyword>
<dbReference type="InterPro" id="IPR047873">
    <property type="entry name" value="Ribosomal_uL16"/>
</dbReference>
<dbReference type="GO" id="GO:0019843">
    <property type="term" value="F:rRNA binding"/>
    <property type="evidence" value="ECO:0007669"/>
    <property type="project" value="InterPro"/>
</dbReference>
<dbReference type="GeneID" id="62620039"/>
<keyword evidence="3" id="KW-0687">Ribonucleoprotein</keyword>
<dbReference type="GO" id="GO:0005762">
    <property type="term" value="C:mitochondrial large ribosomal subunit"/>
    <property type="evidence" value="ECO:0007669"/>
    <property type="project" value="TreeGrafter"/>
</dbReference>
<dbReference type="Pfam" id="PF00252">
    <property type="entry name" value="Ribosomal_L16"/>
    <property type="match status" value="1"/>
</dbReference>
<dbReference type="InterPro" id="IPR036920">
    <property type="entry name" value="Ribosomal_uL16_sf"/>
</dbReference>
<gene>
    <name evidence="4" type="primary">rpl16</name>
</gene>
<dbReference type="GO" id="GO:0032543">
    <property type="term" value="P:mitochondrial translation"/>
    <property type="evidence" value="ECO:0007669"/>
    <property type="project" value="TreeGrafter"/>
</dbReference>
<dbReference type="RefSeq" id="YP_009988292.1">
    <property type="nucleotide sequence ID" value="NC_052712.1"/>
</dbReference>
<dbReference type="InterPro" id="IPR000114">
    <property type="entry name" value="Ribosomal_uL16_bact-type"/>
</dbReference>
<organism evidence="4">
    <name type="scientific">Gelidiella acerosa</name>
    <dbReference type="NCBI Taxonomy" id="28867"/>
    <lineage>
        <taxon>Eukaryota</taxon>
        <taxon>Rhodophyta</taxon>
        <taxon>Florideophyceae</taxon>
        <taxon>Rhodymeniophycidae</taxon>
        <taxon>Gelidiales</taxon>
        <taxon>Gelidiellaceae</taxon>
        <taxon>Gelidiella</taxon>
    </lineage>
</organism>
<keyword evidence="2 4" id="KW-0689">Ribosomal protein</keyword>
<evidence type="ECO:0000313" key="4">
    <source>
        <dbReference type="EMBL" id="QNM39430.1"/>
    </source>
</evidence>
<evidence type="ECO:0000256" key="2">
    <source>
        <dbReference type="ARBA" id="ARBA00022980"/>
    </source>
</evidence>
<protein>
    <submittedName>
        <fullName evidence="4">Ribosomal protein L16</fullName>
    </submittedName>
</protein>
<dbReference type="EMBL" id="MT742595">
    <property type="protein sequence ID" value="QNM39430.1"/>
    <property type="molecule type" value="Genomic_DNA"/>
</dbReference>
<reference evidence="4" key="1">
    <citation type="submission" date="2020-07" db="EMBL/GenBank/DDBJ databases">
        <title>Complete mitochondrial genomes reveal population-level patterns in the widespread red alga Gelidiella fanii (Gelidiales, Rhodophyta).</title>
        <authorList>
            <person name="Boo G.H."/>
            <person name="Zubia M."/>
            <person name="Hughey J.R."/>
            <person name="Sherwood A.R."/>
            <person name="Fujii M.T."/>
            <person name="Boo S.M."/>
            <person name="Miller K.A."/>
        </authorList>
    </citation>
    <scope>NUCLEOTIDE SEQUENCE</scope>
</reference>